<feature type="region of interest" description="Disordered" evidence="1">
    <location>
        <begin position="43"/>
        <end position="84"/>
    </location>
</feature>
<dbReference type="RefSeq" id="XP_024725980.1">
    <property type="nucleotide sequence ID" value="XM_024867294.1"/>
</dbReference>
<organism evidence="3 4">
    <name type="scientific">Amorphotheca resinae ATCC 22711</name>
    <dbReference type="NCBI Taxonomy" id="857342"/>
    <lineage>
        <taxon>Eukaryota</taxon>
        <taxon>Fungi</taxon>
        <taxon>Dikarya</taxon>
        <taxon>Ascomycota</taxon>
        <taxon>Pezizomycotina</taxon>
        <taxon>Leotiomycetes</taxon>
        <taxon>Helotiales</taxon>
        <taxon>Amorphothecaceae</taxon>
        <taxon>Amorphotheca</taxon>
    </lineage>
</organism>
<name>A0A2T3BGE8_AMORE</name>
<keyword evidence="4" id="KW-1185">Reference proteome</keyword>
<protein>
    <submittedName>
        <fullName evidence="3">Uncharacterized protein</fullName>
    </submittedName>
</protein>
<evidence type="ECO:0000313" key="4">
    <source>
        <dbReference type="Proteomes" id="UP000241818"/>
    </source>
</evidence>
<dbReference type="GeneID" id="36575375"/>
<keyword evidence="2" id="KW-0812">Transmembrane</keyword>
<gene>
    <name evidence="3" type="ORF">M430DRAFT_39088</name>
</gene>
<dbReference type="Proteomes" id="UP000241818">
    <property type="component" value="Unassembled WGS sequence"/>
</dbReference>
<dbReference type="EMBL" id="KZ679006">
    <property type="protein sequence ID" value="PSS28455.1"/>
    <property type="molecule type" value="Genomic_DNA"/>
</dbReference>
<evidence type="ECO:0000313" key="3">
    <source>
        <dbReference type="EMBL" id="PSS28455.1"/>
    </source>
</evidence>
<sequence length="127" mass="14053">MEKQRWYSADRVGAPIYTHSQGNKQGFEFDLYPYTSPHAGWPDATKPVWGIESPEPNDPRNQNDGKRRLLPGLNARESSRHERDQARRILGLTVGTFWGMVVLLCTIMAGGIGAGVGVGLASRKNNC</sequence>
<accession>A0A2T3BGE8</accession>
<feature type="compositionally biased region" description="Basic and acidic residues" evidence="1">
    <location>
        <begin position="57"/>
        <end position="67"/>
    </location>
</feature>
<reference evidence="3 4" key="1">
    <citation type="journal article" date="2018" name="New Phytol.">
        <title>Comparative genomics and transcriptomics depict ericoid mycorrhizal fungi as versatile saprotrophs and plant mutualists.</title>
        <authorList>
            <person name="Martino E."/>
            <person name="Morin E."/>
            <person name="Grelet G.A."/>
            <person name="Kuo A."/>
            <person name="Kohler A."/>
            <person name="Daghino S."/>
            <person name="Barry K.W."/>
            <person name="Cichocki N."/>
            <person name="Clum A."/>
            <person name="Dockter R.B."/>
            <person name="Hainaut M."/>
            <person name="Kuo R.C."/>
            <person name="LaButti K."/>
            <person name="Lindahl B.D."/>
            <person name="Lindquist E.A."/>
            <person name="Lipzen A."/>
            <person name="Khouja H.R."/>
            <person name="Magnuson J."/>
            <person name="Murat C."/>
            <person name="Ohm R.A."/>
            <person name="Singer S.W."/>
            <person name="Spatafora J.W."/>
            <person name="Wang M."/>
            <person name="Veneault-Fourrey C."/>
            <person name="Henrissat B."/>
            <person name="Grigoriev I.V."/>
            <person name="Martin F.M."/>
            <person name="Perotto S."/>
        </authorList>
    </citation>
    <scope>NUCLEOTIDE SEQUENCE [LARGE SCALE GENOMIC DNA]</scope>
    <source>
        <strain evidence="3 4">ATCC 22711</strain>
    </source>
</reference>
<keyword evidence="2" id="KW-1133">Transmembrane helix</keyword>
<dbReference type="AlphaFoldDB" id="A0A2T3BGE8"/>
<proteinExistence type="predicted"/>
<evidence type="ECO:0000256" key="2">
    <source>
        <dbReference type="SAM" id="Phobius"/>
    </source>
</evidence>
<evidence type="ECO:0000256" key="1">
    <source>
        <dbReference type="SAM" id="MobiDB-lite"/>
    </source>
</evidence>
<keyword evidence="2" id="KW-0472">Membrane</keyword>
<dbReference type="InParanoid" id="A0A2T3BGE8"/>
<feature type="transmembrane region" description="Helical" evidence="2">
    <location>
        <begin position="89"/>
        <end position="116"/>
    </location>
</feature>